<dbReference type="InterPro" id="IPR018247">
    <property type="entry name" value="EF_Hand_1_Ca_BS"/>
</dbReference>
<dbReference type="AlphaFoldDB" id="A0A7S3Q973"/>
<dbReference type="Pfam" id="PF13499">
    <property type="entry name" value="EF-hand_7"/>
    <property type="match status" value="2"/>
</dbReference>
<gene>
    <name evidence="6" type="ORF">CDEB00056_LOCUS14368</name>
</gene>
<evidence type="ECO:0000313" key="6">
    <source>
        <dbReference type="EMBL" id="CAE0469515.1"/>
    </source>
</evidence>
<dbReference type="GO" id="GO:0043226">
    <property type="term" value="C:organelle"/>
    <property type="evidence" value="ECO:0007669"/>
    <property type="project" value="UniProtKB-ARBA"/>
</dbReference>
<comment type="similarity">
    <text evidence="1">Belongs to the centrin family.</text>
</comment>
<keyword evidence="3" id="KW-0677">Repeat</keyword>
<evidence type="ECO:0000256" key="2">
    <source>
        <dbReference type="ARBA" id="ARBA00022723"/>
    </source>
</evidence>
<dbReference type="FunFam" id="1.10.238.10:FF:000178">
    <property type="entry name" value="Calmodulin-2 A"/>
    <property type="match status" value="1"/>
</dbReference>
<dbReference type="Gene3D" id="1.10.238.10">
    <property type="entry name" value="EF-hand"/>
    <property type="match status" value="2"/>
</dbReference>
<feature type="domain" description="EF-hand" evidence="5">
    <location>
        <begin position="152"/>
        <end position="185"/>
    </location>
</feature>
<feature type="domain" description="EF-hand" evidence="5">
    <location>
        <begin position="186"/>
        <end position="221"/>
    </location>
</feature>
<evidence type="ECO:0000256" key="3">
    <source>
        <dbReference type="ARBA" id="ARBA00022737"/>
    </source>
</evidence>
<protein>
    <recommendedName>
        <fullName evidence="5">EF-hand domain-containing protein</fullName>
    </recommendedName>
</protein>
<keyword evidence="4" id="KW-0106">Calcium</keyword>
<evidence type="ECO:0000256" key="4">
    <source>
        <dbReference type="ARBA" id="ARBA00022837"/>
    </source>
</evidence>
<feature type="domain" description="EF-hand" evidence="5">
    <location>
        <begin position="116"/>
        <end position="151"/>
    </location>
</feature>
<dbReference type="InterPro" id="IPR011992">
    <property type="entry name" value="EF-hand-dom_pair"/>
</dbReference>
<evidence type="ECO:0000256" key="1">
    <source>
        <dbReference type="ARBA" id="ARBA00005253"/>
    </source>
</evidence>
<name>A0A7S3Q973_9STRA</name>
<sequence length="291" mass="33419">MHGLSMMRITTTLCSDQQRCSILISMIGSSFIPFYHHHSSRNNIYDLTILQFKPEARPSAHEARQCLWLNMKMNSSVRTATDDDMDMVAYSIESYSNKRTLQKLALMLIAHKSTSEEIGFLRKVFKRYDTDKSGAISLDEFKQCLSKYEYNDDYVESLFQAADLDGTGSIKYTEFLAATIDATGLVTEDRIAEAFDRLDSDDSGYISFENLREILGEDVAEEYIDQIITEADLEKNNKVSYQEFLAMWKDELVERQIEGLSGINNKRTVRYGFPNEFFHNAQLPFVLSIIT</sequence>
<accession>A0A7S3Q973</accession>
<dbReference type="InterPro" id="IPR002048">
    <property type="entry name" value="EF_hand_dom"/>
</dbReference>
<feature type="domain" description="EF-hand" evidence="5">
    <location>
        <begin position="222"/>
        <end position="254"/>
    </location>
</feature>
<keyword evidence="2" id="KW-0479">Metal-binding</keyword>
<proteinExistence type="inferred from homology"/>
<dbReference type="PROSITE" id="PS00018">
    <property type="entry name" value="EF_HAND_1"/>
    <property type="match status" value="1"/>
</dbReference>
<evidence type="ECO:0000259" key="5">
    <source>
        <dbReference type="PROSITE" id="PS50222"/>
    </source>
</evidence>
<dbReference type="SUPFAM" id="SSF47473">
    <property type="entry name" value="EF-hand"/>
    <property type="match status" value="1"/>
</dbReference>
<dbReference type="SMART" id="SM00054">
    <property type="entry name" value="EFh"/>
    <property type="match status" value="4"/>
</dbReference>
<dbReference type="PROSITE" id="PS50222">
    <property type="entry name" value="EF_HAND_2"/>
    <property type="match status" value="4"/>
</dbReference>
<dbReference type="EMBL" id="HBIO01018690">
    <property type="protein sequence ID" value="CAE0469515.1"/>
    <property type="molecule type" value="Transcribed_RNA"/>
</dbReference>
<reference evidence="6" key="1">
    <citation type="submission" date="2021-01" db="EMBL/GenBank/DDBJ databases">
        <authorList>
            <person name="Corre E."/>
            <person name="Pelletier E."/>
            <person name="Niang G."/>
            <person name="Scheremetjew M."/>
            <person name="Finn R."/>
            <person name="Kale V."/>
            <person name="Holt S."/>
            <person name="Cochrane G."/>
            <person name="Meng A."/>
            <person name="Brown T."/>
            <person name="Cohen L."/>
        </authorList>
    </citation>
    <scope>NUCLEOTIDE SEQUENCE</scope>
    <source>
        <strain evidence="6">MM31A-1</strain>
    </source>
</reference>
<dbReference type="PANTHER" id="PTHR45942">
    <property type="entry name" value="PROTEIN PHOSPATASE 3 REGULATORY SUBUNIT B ALPHA ISOFORM TYPE 1"/>
    <property type="match status" value="1"/>
</dbReference>
<organism evidence="6">
    <name type="scientific">Chaetoceros debilis</name>
    <dbReference type="NCBI Taxonomy" id="122233"/>
    <lineage>
        <taxon>Eukaryota</taxon>
        <taxon>Sar</taxon>
        <taxon>Stramenopiles</taxon>
        <taxon>Ochrophyta</taxon>
        <taxon>Bacillariophyta</taxon>
        <taxon>Coscinodiscophyceae</taxon>
        <taxon>Chaetocerotophycidae</taxon>
        <taxon>Chaetocerotales</taxon>
        <taxon>Chaetocerotaceae</taxon>
        <taxon>Chaetoceros</taxon>
    </lineage>
</organism>
<dbReference type="GO" id="GO:0005509">
    <property type="term" value="F:calcium ion binding"/>
    <property type="evidence" value="ECO:0007669"/>
    <property type="project" value="InterPro"/>
</dbReference>